<sequence>MSRKIRMIWDFRGPNAKQTAAHHLVHLKEYLKVEEVWFADTGIEEVSNMHSFAYVIVGENDMQKVRKDLKPHRGRLFEE</sequence>
<proteinExistence type="predicted"/>
<comment type="caution">
    <text evidence="1">The sequence shown here is derived from an EMBL/GenBank/DDBJ whole genome shotgun (WGS) entry which is preliminary data.</text>
</comment>
<name>A0ABW3CUM2_9FLAO</name>
<protein>
    <submittedName>
        <fullName evidence="1">Uncharacterized protein</fullName>
    </submittedName>
</protein>
<evidence type="ECO:0000313" key="1">
    <source>
        <dbReference type="EMBL" id="MFD0861205.1"/>
    </source>
</evidence>
<evidence type="ECO:0000313" key="2">
    <source>
        <dbReference type="Proteomes" id="UP001596978"/>
    </source>
</evidence>
<dbReference type="EMBL" id="JBHTJH010000004">
    <property type="protein sequence ID" value="MFD0861205.1"/>
    <property type="molecule type" value="Genomic_DNA"/>
</dbReference>
<accession>A0ABW3CUM2</accession>
<organism evidence="1 2">
    <name type="scientific">Sungkyunkwania multivorans</name>
    <dbReference type="NCBI Taxonomy" id="1173618"/>
    <lineage>
        <taxon>Bacteria</taxon>
        <taxon>Pseudomonadati</taxon>
        <taxon>Bacteroidota</taxon>
        <taxon>Flavobacteriia</taxon>
        <taxon>Flavobacteriales</taxon>
        <taxon>Flavobacteriaceae</taxon>
        <taxon>Sungkyunkwania</taxon>
    </lineage>
</organism>
<dbReference type="Proteomes" id="UP001596978">
    <property type="component" value="Unassembled WGS sequence"/>
</dbReference>
<gene>
    <name evidence="1" type="ORF">ACFQ1M_03215</name>
</gene>
<keyword evidence="2" id="KW-1185">Reference proteome</keyword>
<reference evidence="2" key="1">
    <citation type="journal article" date="2019" name="Int. J. Syst. Evol. Microbiol.">
        <title>The Global Catalogue of Microorganisms (GCM) 10K type strain sequencing project: providing services to taxonomists for standard genome sequencing and annotation.</title>
        <authorList>
            <consortium name="The Broad Institute Genomics Platform"/>
            <consortium name="The Broad Institute Genome Sequencing Center for Infectious Disease"/>
            <person name="Wu L."/>
            <person name="Ma J."/>
        </authorList>
    </citation>
    <scope>NUCLEOTIDE SEQUENCE [LARGE SCALE GENOMIC DNA]</scope>
    <source>
        <strain evidence="2">CCUG 62952</strain>
    </source>
</reference>
<dbReference type="RefSeq" id="WP_386403784.1">
    <property type="nucleotide sequence ID" value="NZ_JBHTJH010000004.1"/>
</dbReference>